<dbReference type="Proteomes" id="UP000240883">
    <property type="component" value="Unassembled WGS sequence"/>
</dbReference>
<organism evidence="3 4">
    <name type="scientific">Corynespora cassiicola Philippines</name>
    <dbReference type="NCBI Taxonomy" id="1448308"/>
    <lineage>
        <taxon>Eukaryota</taxon>
        <taxon>Fungi</taxon>
        <taxon>Dikarya</taxon>
        <taxon>Ascomycota</taxon>
        <taxon>Pezizomycotina</taxon>
        <taxon>Dothideomycetes</taxon>
        <taxon>Pleosporomycetidae</taxon>
        <taxon>Pleosporales</taxon>
        <taxon>Corynesporascaceae</taxon>
        <taxon>Corynespora</taxon>
    </lineage>
</organism>
<evidence type="ECO:0000313" key="3">
    <source>
        <dbReference type="EMBL" id="PSN58829.1"/>
    </source>
</evidence>
<feature type="region of interest" description="Disordered" evidence="1">
    <location>
        <begin position="23"/>
        <end position="121"/>
    </location>
</feature>
<evidence type="ECO:0000313" key="4">
    <source>
        <dbReference type="Proteomes" id="UP000240883"/>
    </source>
</evidence>
<feature type="compositionally biased region" description="Basic and acidic residues" evidence="1">
    <location>
        <begin position="63"/>
        <end position="80"/>
    </location>
</feature>
<proteinExistence type="predicted"/>
<dbReference type="InterPro" id="IPR046797">
    <property type="entry name" value="PDDEXK_12"/>
</dbReference>
<keyword evidence="4" id="KW-1185">Reference proteome</keyword>
<dbReference type="Pfam" id="PF20516">
    <property type="entry name" value="PDDEXK_12"/>
    <property type="match status" value="1"/>
</dbReference>
<dbReference type="EMBL" id="KZ678191">
    <property type="protein sequence ID" value="PSN58829.1"/>
    <property type="molecule type" value="Genomic_DNA"/>
</dbReference>
<accession>A0A2T2N0F1</accession>
<reference evidence="3 4" key="1">
    <citation type="journal article" date="2018" name="Front. Microbiol.">
        <title>Genome-Wide Analysis of Corynespora cassiicola Leaf Fall Disease Putative Effectors.</title>
        <authorList>
            <person name="Lopez D."/>
            <person name="Ribeiro S."/>
            <person name="Label P."/>
            <person name="Fumanal B."/>
            <person name="Venisse J.S."/>
            <person name="Kohler A."/>
            <person name="de Oliveira R.R."/>
            <person name="Labutti K."/>
            <person name="Lipzen A."/>
            <person name="Lail K."/>
            <person name="Bauer D."/>
            <person name="Ohm R.A."/>
            <person name="Barry K.W."/>
            <person name="Spatafora J."/>
            <person name="Grigoriev I.V."/>
            <person name="Martin F.M."/>
            <person name="Pujade-Renaud V."/>
        </authorList>
    </citation>
    <scope>NUCLEOTIDE SEQUENCE [LARGE SCALE GENOMIC DNA]</scope>
    <source>
        <strain evidence="3 4">Philippines</strain>
    </source>
</reference>
<evidence type="ECO:0000259" key="2">
    <source>
        <dbReference type="Pfam" id="PF20516"/>
    </source>
</evidence>
<gene>
    <name evidence="3" type="ORF">BS50DRAFT_344589</name>
</gene>
<dbReference type="STRING" id="1448308.A0A2T2N0F1"/>
<sequence length="462" mass="52301">MDQRSSPLTAQHDLVYSWLGSSAHDSCVPLTPPPDECSKSRPAPLKRKRAMSLPTSAPVPTSHRSESPKRRRTEDVDDVHPAQSASQLGSETPLALTERNTFSPPGSRVSSSVKRSSSPTRETPIILRSAWPPVLTESLNGLREAPPEQVERLGDRLAEGVDLGFIPQGLQHLLKNDPDVGYQTTKPGDFDQNDVRSVEELSSIWKEVKTIFLNARDCKDGSRDENAWCDDVVRPLIHLAMELYGNGRWWFQNVQSQSINPLYLSTIPAPTLTDPTRRKPIDRKTDYVLSYSHRDPGTSALYKRLDDANNRHIGHTVDAFTKRTALFSGFKIKPASGNYTKVELQMSIWIAASLRKKQKLTRSAQVLFKLVKIVKPALTIIRYKHSVYYTYPRNNLISRKSSTYILGLDVDQFKRLSTDLIRGIFRLIKIYRNILKYRMDKSRDGYWGGFLKPILCQLADIS</sequence>
<name>A0A2T2N0F1_CORCC</name>
<dbReference type="OrthoDB" id="4161186at2759"/>
<feature type="domain" description="PD-(D/E)XK nuclease-like" evidence="2">
    <location>
        <begin position="191"/>
        <end position="438"/>
    </location>
</feature>
<protein>
    <recommendedName>
        <fullName evidence="2">PD-(D/E)XK nuclease-like domain-containing protein</fullName>
    </recommendedName>
</protein>
<evidence type="ECO:0000256" key="1">
    <source>
        <dbReference type="SAM" id="MobiDB-lite"/>
    </source>
</evidence>
<dbReference type="AlphaFoldDB" id="A0A2T2N0F1"/>
<feature type="compositionally biased region" description="Low complexity" evidence="1">
    <location>
        <begin position="103"/>
        <end position="119"/>
    </location>
</feature>